<keyword evidence="3" id="KW-1185">Reference proteome</keyword>
<reference evidence="2" key="1">
    <citation type="submission" date="2025-08" db="UniProtKB">
        <authorList>
            <consortium name="Ensembl"/>
        </authorList>
    </citation>
    <scope>IDENTIFICATION</scope>
</reference>
<proteinExistence type="predicted"/>
<name>A0A672LV93_SINGR</name>
<evidence type="ECO:0000313" key="3">
    <source>
        <dbReference type="Proteomes" id="UP000472262"/>
    </source>
</evidence>
<feature type="transmembrane region" description="Helical" evidence="1">
    <location>
        <begin position="98"/>
        <end position="115"/>
    </location>
</feature>
<evidence type="ECO:0000313" key="2">
    <source>
        <dbReference type="Ensembl" id="ENSSGRP00000028810.1"/>
    </source>
</evidence>
<keyword evidence="1" id="KW-0472">Membrane</keyword>
<evidence type="ECO:0000256" key="1">
    <source>
        <dbReference type="SAM" id="Phobius"/>
    </source>
</evidence>
<dbReference type="AlphaFoldDB" id="A0A672LV93"/>
<keyword evidence="1" id="KW-0812">Transmembrane</keyword>
<keyword evidence="1" id="KW-1133">Transmembrane helix</keyword>
<dbReference type="Ensembl" id="ENSSGRT00000030988.1">
    <property type="protein sequence ID" value="ENSSGRP00000028810.1"/>
    <property type="gene ID" value="ENSSGRG00000016465.1"/>
</dbReference>
<protein>
    <submittedName>
        <fullName evidence="2">Uncharacterized protein</fullName>
    </submittedName>
</protein>
<feature type="transmembrane region" description="Helical" evidence="1">
    <location>
        <begin position="53"/>
        <end position="86"/>
    </location>
</feature>
<reference evidence="2" key="2">
    <citation type="submission" date="2025-09" db="UniProtKB">
        <authorList>
            <consortium name="Ensembl"/>
        </authorList>
    </citation>
    <scope>IDENTIFICATION</scope>
</reference>
<accession>A0A672LV93</accession>
<sequence>PKRKEQLKSHHMTPLRSLQIDHLELQQCTERLHSIIEEFEEGYRRSPEASRDAGWLGICGGVALFAGIVAAPFTLGTSLLATAYVVVTRVLALRAARFSLYSCVLLFSLSSYHVVCEAGKVRAGKLVTRHTLCNT</sequence>
<dbReference type="Proteomes" id="UP000472262">
    <property type="component" value="Unassembled WGS sequence"/>
</dbReference>
<organism evidence="2 3">
    <name type="scientific">Sinocyclocheilus grahami</name>
    <name type="common">Dianchi golden-line fish</name>
    <name type="synonym">Barbus grahami</name>
    <dbReference type="NCBI Taxonomy" id="75366"/>
    <lineage>
        <taxon>Eukaryota</taxon>
        <taxon>Metazoa</taxon>
        <taxon>Chordata</taxon>
        <taxon>Craniata</taxon>
        <taxon>Vertebrata</taxon>
        <taxon>Euteleostomi</taxon>
        <taxon>Actinopterygii</taxon>
        <taxon>Neopterygii</taxon>
        <taxon>Teleostei</taxon>
        <taxon>Ostariophysi</taxon>
        <taxon>Cypriniformes</taxon>
        <taxon>Cyprinidae</taxon>
        <taxon>Cyprininae</taxon>
        <taxon>Sinocyclocheilus</taxon>
    </lineage>
</organism>
<dbReference type="InParanoid" id="A0A672LV93"/>